<dbReference type="Pfam" id="PF00892">
    <property type="entry name" value="EamA"/>
    <property type="match status" value="2"/>
</dbReference>
<sequence>MFKWGTTRKLSKEWIQFFFYLVAFLLVLLYGVFRHALHPNYLALLMGGLTGILNANGNLQMTKAFEKGPASITSTLIAMNSVVVVLATALFFPESIPMIHWLGIVIMIVSAIVVQYQPGNKTRFEYKPWLLRCTFSLVSIGSVGVLLKVAAYKQINFIDMLFFMYGGGLMFLSVLVRGEIMRLTAHKTEIKVATIVGFLSTIGFGCYLFALKTGPASIVFPIISLNCLVVMISGLFLFKERLRTYQLIGMATALLGLVLTKI</sequence>
<dbReference type="EMBL" id="BOQE01000001">
    <property type="protein sequence ID" value="GIM46851.1"/>
    <property type="molecule type" value="Genomic_DNA"/>
</dbReference>
<dbReference type="SUPFAM" id="SSF103481">
    <property type="entry name" value="Multidrug resistance efflux transporter EmrE"/>
    <property type="match status" value="2"/>
</dbReference>
<keyword evidence="4 6" id="KW-1133">Transmembrane helix</keyword>
<evidence type="ECO:0000259" key="7">
    <source>
        <dbReference type="Pfam" id="PF00892"/>
    </source>
</evidence>
<dbReference type="Proteomes" id="UP001057291">
    <property type="component" value="Unassembled WGS sequence"/>
</dbReference>
<feature type="domain" description="EamA" evidence="7">
    <location>
        <begin position="8"/>
        <end position="114"/>
    </location>
</feature>
<evidence type="ECO:0000256" key="6">
    <source>
        <dbReference type="SAM" id="Phobius"/>
    </source>
</evidence>
<proteinExistence type="inferred from homology"/>
<evidence type="ECO:0000256" key="2">
    <source>
        <dbReference type="ARBA" id="ARBA00007362"/>
    </source>
</evidence>
<feature type="transmembrane region" description="Helical" evidence="6">
    <location>
        <begin position="216"/>
        <end position="238"/>
    </location>
</feature>
<dbReference type="GO" id="GO:0016020">
    <property type="term" value="C:membrane"/>
    <property type="evidence" value="ECO:0007669"/>
    <property type="project" value="UniProtKB-SubCell"/>
</dbReference>
<dbReference type="InterPro" id="IPR050638">
    <property type="entry name" value="AA-Vitamin_Transporters"/>
</dbReference>
<dbReference type="InterPro" id="IPR037185">
    <property type="entry name" value="EmrE-like"/>
</dbReference>
<feature type="domain" description="EamA" evidence="7">
    <location>
        <begin position="135"/>
        <end position="260"/>
    </location>
</feature>
<gene>
    <name evidence="8" type="ORF">DNHGIG_24000</name>
</gene>
<evidence type="ECO:0000313" key="8">
    <source>
        <dbReference type="EMBL" id="GIM46851.1"/>
    </source>
</evidence>
<name>A0AAV4LG99_9BACL</name>
<accession>A0AAV4LG99</accession>
<reference evidence="8" key="1">
    <citation type="journal article" date="2023" name="Int. J. Syst. Evol. Microbiol.">
        <title>Collibacillus ludicampi gen. nov., sp. nov., a new soil bacterium of the family Alicyclobacillaceae.</title>
        <authorList>
            <person name="Jojima T."/>
            <person name="Ioku Y."/>
            <person name="Fukuta Y."/>
            <person name="Shirasaka N."/>
            <person name="Matsumura Y."/>
            <person name="Mori M."/>
        </authorList>
    </citation>
    <scope>NUCLEOTIDE SEQUENCE</scope>
    <source>
        <strain evidence="8">TP075</strain>
    </source>
</reference>
<dbReference type="InterPro" id="IPR000620">
    <property type="entry name" value="EamA_dom"/>
</dbReference>
<comment type="subcellular location">
    <subcellularLocation>
        <location evidence="1">Endomembrane system</location>
        <topology evidence="1">Multi-pass membrane protein</topology>
    </subcellularLocation>
</comment>
<evidence type="ECO:0000313" key="9">
    <source>
        <dbReference type="Proteomes" id="UP001057291"/>
    </source>
</evidence>
<feature type="transmembrane region" description="Helical" evidence="6">
    <location>
        <begin position="129"/>
        <end position="151"/>
    </location>
</feature>
<dbReference type="PANTHER" id="PTHR32322:SF2">
    <property type="entry name" value="EAMA DOMAIN-CONTAINING PROTEIN"/>
    <property type="match status" value="1"/>
</dbReference>
<feature type="transmembrane region" description="Helical" evidence="6">
    <location>
        <begin position="157"/>
        <end position="178"/>
    </location>
</feature>
<keyword evidence="9" id="KW-1185">Reference proteome</keyword>
<feature type="transmembrane region" description="Helical" evidence="6">
    <location>
        <begin position="71"/>
        <end position="92"/>
    </location>
</feature>
<evidence type="ECO:0000256" key="4">
    <source>
        <dbReference type="ARBA" id="ARBA00022989"/>
    </source>
</evidence>
<evidence type="ECO:0000256" key="3">
    <source>
        <dbReference type="ARBA" id="ARBA00022692"/>
    </source>
</evidence>
<evidence type="ECO:0000256" key="1">
    <source>
        <dbReference type="ARBA" id="ARBA00004127"/>
    </source>
</evidence>
<keyword evidence="5 6" id="KW-0472">Membrane</keyword>
<feature type="transmembrane region" description="Helical" evidence="6">
    <location>
        <begin position="98"/>
        <end position="117"/>
    </location>
</feature>
<protein>
    <recommendedName>
        <fullName evidence="7">EamA domain-containing protein</fullName>
    </recommendedName>
</protein>
<feature type="transmembrane region" description="Helical" evidence="6">
    <location>
        <begin position="14"/>
        <end position="33"/>
    </location>
</feature>
<dbReference type="AlphaFoldDB" id="A0AAV4LG99"/>
<feature type="transmembrane region" description="Helical" evidence="6">
    <location>
        <begin position="190"/>
        <end position="210"/>
    </location>
</feature>
<dbReference type="Gene3D" id="1.10.3730.20">
    <property type="match status" value="1"/>
</dbReference>
<keyword evidence="3 6" id="KW-0812">Transmembrane</keyword>
<organism evidence="8 9">
    <name type="scientific">Collibacillus ludicampi</name>
    <dbReference type="NCBI Taxonomy" id="2771369"/>
    <lineage>
        <taxon>Bacteria</taxon>
        <taxon>Bacillati</taxon>
        <taxon>Bacillota</taxon>
        <taxon>Bacilli</taxon>
        <taxon>Bacillales</taxon>
        <taxon>Alicyclobacillaceae</taxon>
        <taxon>Collibacillus</taxon>
    </lineage>
</organism>
<comment type="caution">
    <text evidence="8">The sequence shown here is derived from an EMBL/GenBank/DDBJ whole genome shotgun (WGS) entry which is preliminary data.</text>
</comment>
<dbReference type="PANTHER" id="PTHR32322">
    <property type="entry name" value="INNER MEMBRANE TRANSPORTER"/>
    <property type="match status" value="1"/>
</dbReference>
<comment type="similarity">
    <text evidence="2">Belongs to the EamA transporter family.</text>
</comment>
<evidence type="ECO:0000256" key="5">
    <source>
        <dbReference type="ARBA" id="ARBA00023136"/>
    </source>
</evidence>